<dbReference type="GO" id="GO:0004497">
    <property type="term" value="F:monooxygenase activity"/>
    <property type="evidence" value="ECO:0007669"/>
    <property type="project" value="UniProtKB-KW"/>
</dbReference>
<comment type="caution">
    <text evidence="4">The sequence shown here is derived from an EMBL/GenBank/DDBJ whole genome shotgun (WGS) entry which is preliminary data.</text>
</comment>
<dbReference type="Gene3D" id="3.30.70.100">
    <property type="match status" value="1"/>
</dbReference>
<dbReference type="PROSITE" id="PS51725">
    <property type="entry name" value="ABM"/>
    <property type="match status" value="1"/>
</dbReference>
<accession>A0A318TCE3</accession>
<feature type="domain" description="ABM" evidence="3">
    <location>
        <begin position="2"/>
        <end position="90"/>
    </location>
</feature>
<dbReference type="PANTHER" id="PTHR33336:SF1">
    <property type="entry name" value="(4S)-4-HYDROXY-5-PHOSPHONOOXYPENTANE-2,3-DIONE ISOMERASE"/>
    <property type="match status" value="1"/>
</dbReference>
<evidence type="ECO:0000256" key="1">
    <source>
        <dbReference type="ARBA" id="ARBA00022490"/>
    </source>
</evidence>
<evidence type="ECO:0000259" key="3">
    <source>
        <dbReference type="PROSITE" id="PS51725"/>
    </source>
</evidence>
<dbReference type="Pfam" id="PF03992">
    <property type="entry name" value="ABM"/>
    <property type="match status" value="1"/>
</dbReference>
<dbReference type="FunFam" id="3.30.70.100:FF:000016">
    <property type="entry name" value="(4S)-4-hydroxy-5-phosphonooxypentane-2,3-dione isomerase"/>
    <property type="match status" value="1"/>
</dbReference>
<gene>
    <name evidence="4" type="ORF">BJ122_11019</name>
</gene>
<keyword evidence="1" id="KW-0963">Cytoplasm</keyword>
<keyword evidence="4" id="KW-0503">Monooxygenase</keyword>
<dbReference type="InterPro" id="IPR007138">
    <property type="entry name" value="ABM_dom"/>
</dbReference>
<sequence>MHVTLVHVVVKPEAVEAFIAATRANHEASVQEPGNLRFDVLQQPDDPTRFVLYEAYVSAEAAAAHKQTAHYARWRDTVAEMMAEPRRGVPMHGLLPSAS</sequence>
<dbReference type="SUPFAM" id="SSF54909">
    <property type="entry name" value="Dimeric alpha+beta barrel"/>
    <property type="match status" value="1"/>
</dbReference>
<dbReference type="GO" id="GO:0016853">
    <property type="term" value="F:isomerase activity"/>
    <property type="evidence" value="ECO:0007669"/>
    <property type="project" value="UniProtKB-KW"/>
</dbReference>
<dbReference type="AlphaFoldDB" id="A0A318TCE3"/>
<reference evidence="4 5" key="1">
    <citation type="submission" date="2018-06" db="EMBL/GenBank/DDBJ databases">
        <title>Genomic Encyclopedia of Archaeal and Bacterial Type Strains, Phase II (KMG-II): from individual species to whole genera.</title>
        <authorList>
            <person name="Goeker M."/>
        </authorList>
    </citation>
    <scope>NUCLEOTIDE SEQUENCE [LARGE SCALE GENOMIC DNA]</scope>
    <source>
        <strain evidence="4 5">JCM 11668</strain>
    </source>
</reference>
<dbReference type="RefSeq" id="WP_110780856.1">
    <property type="nucleotide sequence ID" value="NZ_QJTI01000010.1"/>
</dbReference>
<dbReference type="GO" id="GO:0005829">
    <property type="term" value="C:cytosol"/>
    <property type="evidence" value="ECO:0007669"/>
    <property type="project" value="TreeGrafter"/>
</dbReference>
<keyword evidence="5" id="KW-1185">Reference proteome</keyword>
<proteinExistence type="predicted"/>
<evidence type="ECO:0000256" key="2">
    <source>
        <dbReference type="ARBA" id="ARBA00023235"/>
    </source>
</evidence>
<keyword evidence="2" id="KW-0413">Isomerase</keyword>
<evidence type="ECO:0000313" key="5">
    <source>
        <dbReference type="Proteomes" id="UP000248148"/>
    </source>
</evidence>
<evidence type="ECO:0000313" key="4">
    <source>
        <dbReference type="EMBL" id="PYF02682.1"/>
    </source>
</evidence>
<dbReference type="OrthoDB" id="9812192at2"/>
<name>A0A318TCE3_9BRAD</name>
<dbReference type="InterPro" id="IPR050744">
    <property type="entry name" value="AI-2_Isomerase_LsrG"/>
</dbReference>
<keyword evidence="4" id="KW-0560">Oxidoreductase</keyword>
<dbReference type="InterPro" id="IPR011008">
    <property type="entry name" value="Dimeric_a/b-barrel"/>
</dbReference>
<dbReference type="Proteomes" id="UP000248148">
    <property type="component" value="Unassembled WGS sequence"/>
</dbReference>
<dbReference type="EMBL" id="QJTI01000010">
    <property type="protein sequence ID" value="PYF02682.1"/>
    <property type="molecule type" value="Genomic_DNA"/>
</dbReference>
<dbReference type="PANTHER" id="PTHR33336">
    <property type="entry name" value="QUINOL MONOOXYGENASE YGIN-RELATED"/>
    <property type="match status" value="1"/>
</dbReference>
<organism evidence="4 5">
    <name type="scientific">Rhodopseudomonas faecalis</name>
    <dbReference type="NCBI Taxonomy" id="99655"/>
    <lineage>
        <taxon>Bacteria</taxon>
        <taxon>Pseudomonadati</taxon>
        <taxon>Pseudomonadota</taxon>
        <taxon>Alphaproteobacteria</taxon>
        <taxon>Hyphomicrobiales</taxon>
        <taxon>Nitrobacteraceae</taxon>
        <taxon>Rhodopseudomonas</taxon>
    </lineage>
</organism>
<protein>
    <submittedName>
        <fullName evidence="4">Quinol monooxygenase YgiN</fullName>
    </submittedName>
</protein>